<dbReference type="Pfam" id="PF00501">
    <property type="entry name" value="AMP-binding"/>
    <property type="match status" value="1"/>
</dbReference>
<dbReference type="Pfam" id="PF00668">
    <property type="entry name" value="Condensation"/>
    <property type="match status" value="2"/>
</dbReference>
<sequence length="1596" mass="180934">MSIEVIKDANLAGVKLFLSNGKLKLQAAKGALTPEMRSKILASKEEIIKILKELDTFKEQDETRYIKPALYQDNKLALSFQQQGLWVTNELNQGSSEYNMPSAYLLEGELDLASAEKAIKEIIRRHEVLRTTYHNEEELLYCQVEQDIDFNIEQINLVEYQHQEREQKLNALLIEQANRAFDLSKDLLIRLSWIKLDQQRGILFFNMHHIASDGWSMELLSKEFFTLYRAYNEGNDSPLMPLNLQYADYAHWQREYLKGEVLDKQLLYWQKQLADVPVVHSLPLDYARPNKKQYQGAVVTGKLPATIAKQLLAVAKTYNLTPFMLMHAVLSLMLSRHSNSSDIVIGTPVANRSQGELEPLIGFFMNTLVLRVDTKHDTLADYFAHIRNVHLDALSHQDVAFEQLVGKLGVPRSKQHTPLFQIMMTTNTNYGLNETSAANSFQLPGLKIQNYSFEHTPVKYDLNIDMDISEQGLRLNWTYDVTLFSEQHIEQLNVHLCRLLTELSHETQTKQPPYSLAMLSEEETHHLVYELNDTATDYPKDKCIHELFEQQAVANPDNVAVAFENQTLTYQQLNEKANQLAHYLKDNHDIKPDVLVGLCIERSLEMVIGILGILKAGAAYVPLDPSYPKDRLDYMLDDAALQLVLSHSTVQASLKQFEGTIVTLDGFATLAQAQYVASSYPIENPDKAEIGLSSQNLAYMIYTSGSTGKPKGVLIEHQALFNRIDWMQSQYQMCHTDKVLQKTPYSFDVSVWEFVWPLAYGGQLVVARPEGHKDPEYLCNLIQKAGVTKLHFVPSMLEAILGCPEFQMCHSIKQVFCSGEALQLRHVEGFKAAQSKAELHNLYGPTEAAIDVSYWDCSQDLAEGVPIGKPINNTQLLILDSELNIVPKGVVGELHIGGHGLARGYLNRAAQTAERFINNPYYDSASANSSKRLYRTGDLVRYLADGNLEFIGRADDQVKIRGFRVELGEIEAQLTQQAKVDSAVVMIKQAAASQQLVGFIKPDSKLDEIEHEAFVRDVKAGISEYLPEYMVPSSIIVINQWPLTANGKVNRKMLLSMTAATQASHKHQQPTTESELKLSQLFEEILQIENIGIDDNFFQLGGDSILAIKLVGKARKLHFKLDINDVYEKSTVRQLAQSLVLSKEVIGGSTEVTGIQKLLPIHHETMFEKYSNRPEIYNYLSCTSLFTLPDNVGEDIIKQCAHHMLLSHDALRIRFIEKDDTAYGEYTAISQTMLDKAFAVEEIEGDDILQQVKQLCIKHQKSFELSNANVFRLVMIKADDVNRIMMTAHHAVVDAYSWQLMAQDLNNCFEQLVAGNKLELPAKLSSYQSKGDYLHASAESGKFLPELEYWVQQLNPQGLGMSYDEEVDGLATAEDVSYQNFNLSEEDTRDLFTVCKSHFATEINELLLSAMYMGLRRWRDTQSYRVFITNHGRQPSHSKEDYSHTVGWFIHRYPVRFDFAIDDLSELIKQIDGTLNSVPNDGLGYGVLRYLSKEPSLLELDNNQDFKINFNFQGKLGAATMEAPSLEFREEDVGSLNHPEMNTDLSSSLSFSGSVYGQKLYLWFAYDSRTFKKASMDKLAALVKESLLEIIWLSRK</sequence>
<dbReference type="Gene3D" id="3.40.50.980">
    <property type="match status" value="2"/>
</dbReference>
<dbReference type="InterPro" id="IPR045851">
    <property type="entry name" value="AMP-bd_C_sf"/>
</dbReference>
<dbReference type="PROSITE" id="PS00012">
    <property type="entry name" value="PHOSPHOPANTETHEINE"/>
    <property type="match status" value="1"/>
</dbReference>
<dbReference type="FunFam" id="3.40.50.980:FF:000001">
    <property type="entry name" value="Non-ribosomal peptide synthetase"/>
    <property type="match status" value="1"/>
</dbReference>
<dbReference type="PANTHER" id="PTHR45527:SF1">
    <property type="entry name" value="FATTY ACID SYNTHASE"/>
    <property type="match status" value="1"/>
</dbReference>
<dbReference type="Gene3D" id="3.30.300.30">
    <property type="match status" value="1"/>
</dbReference>
<dbReference type="InterPro" id="IPR010071">
    <property type="entry name" value="AA_adenyl_dom"/>
</dbReference>
<dbReference type="Gene3D" id="1.10.1200.10">
    <property type="entry name" value="ACP-like"/>
    <property type="match status" value="1"/>
</dbReference>
<dbReference type="SUPFAM" id="SSF47336">
    <property type="entry name" value="ACP-like"/>
    <property type="match status" value="1"/>
</dbReference>
<dbReference type="SUPFAM" id="SSF56801">
    <property type="entry name" value="Acetyl-CoA synthetase-like"/>
    <property type="match status" value="1"/>
</dbReference>
<dbReference type="PROSITE" id="PS00455">
    <property type="entry name" value="AMP_BINDING"/>
    <property type="match status" value="1"/>
</dbReference>
<dbReference type="NCBIfam" id="TIGR01733">
    <property type="entry name" value="AA-adenyl-dom"/>
    <property type="match status" value="1"/>
</dbReference>
<comment type="caution">
    <text evidence="4">The sequence shown here is derived from an EMBL/GenBank/DDBJ whole genome shotgun (WGS) entry which is preliminary data.</text>
</comment>
<dbReference type="FunFam" id="1.10.1200.10:FF:000005">
    <property type="entry name" value="Nonribosomal peptide synthetase 1"/>
    <property type="match status" value="1"/>
</dbReference>
<dbReference type="GO" id="GO:0043041">
    <property type="term" value="P:amino acid activation for nonribosomal peptide biosynthetic process"/>
    <property type="evidence" value="ECO:0007669"/>
    <property type="project" value="TreeGrafter"/>
</dbReference>
<dbReference type="InterPro" id="IPR036736">
    <property type="entry name" value="ACP-like_sf"/>
</dbReference>
<keyword evidence="2" id="KW-0597">Phosphoprotein</keyword>
<dbReference type="EMBL" id="LAZR01000791">
    <property type="protein sequence ID" value="KKN57753.1"/>
    <property type="molecule type" value="Genomic_DNA"/>
</dbReference>
<name>A0A0F9UVS9_9ZZZZ</name>
<proteinExistence type="predicted"/>
<gene>
    <name evidence="4" type="ORF">LCGC14_0559130</name>
</gene>
<accession>A0A0F9UVS9</accession>
<dbReference type="InterPro" id="IPR044894">
    <property type="entry name" value="TubC_N_sf"/>
</dbReference>
<dbReference type="Gene3D" id="2.30.38.10">
    <property type="entry name" value="Luciferase, Domain 3"/>
    <property type="match status" value="1"/>
</dbReference>
<dbReference type="InterPro" id="IPR025110">
    <property type="entry name" value="AMP-bd_C"/>
</dbReference>
<dbReference type="GO" id="GO:0044550">
    <property type="term" value="P:secondary metabolite biosynthetic process"/>
    <property type="evidence" value="ECO:0007669"/>
    <property type="project" value="TreeGrafter"/>
</dbReference>
<evidence type="ECO:0000313" key="4">
    <source>
        <dbReference type="EMBL" id="KKN57753.1"/>
    </source>
</evidence>
<evidence type="ECO:0000256" key="1">
    <source>
        <dbReference type="ARBA" id="ARBA00022450"/>
    </source>
</evidence>
<dbReference type="Gene3D" id="3.30.559.30">
    <property type="entry name" value="Nonribosomal peptide synthetase, condensation domain"/>
    <property type="match status" value="2"/>
</dbReference>
<organism evidence="4">
    <name type="scientific">marine sediment metagenome</name>
    <dbReference type="NCBI Taxonomy" id="412755"/>
    <lineage>
        <taxon>unclassified sequences</taxon>
        <taxon>metagenomes</taxon>
        <taxon>ecological metagenomes</taxon>
    </lineage>
</organism>
<dbReference type="GO" id="GO:0003824">
    <property type="term" value="F:catalytic activity"/>
    <property type="evidence" value="ECO:0007669"/>
    <property type="project" value="InterPro"/>
</dbReference>
<dbReference type="InterPro" id="IPR023213">
    <property type="entry name" value="CAT-like_dom_sf"/>
</dbReference>
<protein>
    <recommendedName>
        <fullName evidence="3">Carrier domain-containing protein</fullName>
    </recommendedName>
</protein>
<dbReference type="SUPFAM" id="SSF52777">
    <property type="entry name" value="CoA-dependent acyltransferases"/>
    <property type="match status" value="4"/>
</dbReference>
<dbReference type="PANTHER" id="PTHR45527">
    <property type="entry name" value="NONRIBOSOMAL PEPTIDE SYNTHETASE"/>
    <property type="match status" value="1"/>
</dbReference>
<dbReference type="InterPro" id="IPR006162">
    <property type="entry name" value="Ppantetheine_attach_site"/>
</dbReference>
<dbReference type="Gene3D" id="3.30.559.10">
    <property type="entry name" value="Chloramphenicol acetyltransferase-like domain"/>
    <property type="match status" value="2"/>
</dbReference>
<evidence type="ECO:0000259" key="3">
    <source>
        <dbReference type="PROSITE" id="PS50075"/>
    </source>
</evidence>
<dbReference type="Gene3D" id="1.10.10.1830">
    <property type="entry name" value="Non-ribosomal peptide synthase, adenylation domain"/>
    <property type="match status" value="1"/>
</dbReference>
<dbReference type="GO" id="GO:0031177">
    <property type="term" value="F:phosphopantetheine binding"/>
    <property type="evidence" value="ECO:0007669"/>
    <property type="project" value="TreeGrafter"/>
</dbReference>
<dbReference type="Pfam" id="PF00550">
    <property type="entry name" value="PP-binding"/>
    <property type="match status" value="1"/>
</dbReference>
<dbReference type="GO" id="GO:0005737">
    <property type="term" value="C:cytoplasm"/>
    <property type="evidence" value="ECO:0007669"/>
    <property type="project" value="TreeGrafter"/>
</dbReference>
<feature type="domain" description="Carrier" evidence="3">
    <location>
        <begin position="1069"/>
        <end position="1143"/>
    </location>
</feature>
<dbReference type="PROSITE" id="PS50075">
    <property type="entry name" value="CARRIER"/>
    <property type="match status" value="1"/>
</dbReference>
<dbReference type="FunFam" id="2.30.38.10:FF:000001">
    <property type="entry name" value="Non-ribosomal peptide synthetase PvdI"/>
    <property type="match status" value="1"/>
</dbReference>
<dbReference type="Pfam" id="PF13193">
    <property type="entry name" value="AMP-binding_C"/>
    <property type="match status" value="1"/>
</dbReference>
<reference evidence="4" key="1">
    <citation type="journal article" date="2015" name="Nature">
        <title>Complex archaea that bridge the gap between prokaryotes and eukaryotes.</title>
        <authorList>
            <person name="Spang A."/>
            <person name="Saw J.H."/>
            <person name="Jorgensen S.L."/>
            <person name="Zaremba-Niedzwiedzka K."/>
            <person name="Martijn J."/>
            <person name="Lind A.E."/>
            <person name="van Eijk R."/>
            <person name="Schleper C."/>
            <person name="Guy L."/>
            <person name="Ettema T.J."/>
        </authorList>
    </citation>
    <scope>NUCLEOTIDE SEQUENCE</scope>
</reference>
<dbReference type="CDD" id="cd05930">
    <property type="entry name" value="A_NRPS"/>
    <property type="match status" value="1"/>
</dbReference>
<keyword evidence="1" id="KW-0596">Phosphopantetheine</keyword>
<evidence type="ECO:0000256" key="2">
    <source>
        <dbReference type="ARBA" id="ARBA00022553"/>
    </source>
</evidence>
<dbReference type="FunFam" id="3.40.50.980:FF:000002">
    <property type="entry name" value="Enterobactin synthetase component F"/>
    <property type="match status" value="1"/>
</dbReference>
<dbReference type="InterPro" id="IPR041464">
    <property type="entry name" value="TubC_N"/>
</dbReference>
<dbReference type="InterPro" id="IPR009081">
    <property type="entry name" value="PP-bd_ACP"/>
</dbReference>
<dbReference type="InterPro" id="IPR000873">
    <property type="entry name" value="AMP-dep_synth/lig_dom"/>
</dbReference>
<dbReference type="InterPro" id="IPR020845">
    <property type="entry name" value="AMP-binding_CS"/>
</dbReference>
<dbReference type="InterPro" id="IPR001242">
    <property type="entry name" value="Condensation_dom"/>
</dbReference>
<dbReference type="FunFam" id="3.40.50.12780:FF:000012">
    <property type="entry name" value="Non-ribosomal peptide synthetase"/>
    <property type="match status" value="1"/>
</dbReference>
<dbReference type="Pfam" id="PF18563">
    <property type="entry name" value="TubC_N"/>
    <property type="match status" value="1"/>
</dbReference>
<dbReference type="CDD" id="cd19531">
    <property type="entry name" value="LCL_NRPS-like"/>
    <property type="match status" value="1"/>
</dbReference>